<comment type="caution">
    <text evidence="2">The sequence shown here is derived from an EMBL/GenBank/DDBJ whole genome shotgun (WGS) entry which is preliminary data.</text>
</comment>
<evidence type="ECO:0000313" key="2">
    <source>
        <dbReference type="EMBL" id="EET61274.1"/>
    </source>
</evidence>
<dbReference type="RefSeq" id="WP_006861713.1">
    <property type="nucleotide sequence ID" value="NZ_ACCL02000007.1"/>
</dbReference>
<dbReference type="Proteomes" id="UP000005561">
    <property type="component" value="Unassembled WGS sequence"/>
</dbReference>
<organism evidence="2 3">
    <name type="scientific">Marvinbryantia formatexigens DSM 14469</name>
    <dbReference type="NCBI Taxonomy" id="478749"/>
    <lineage>
        <taxon>Bacteria</taxon>
        <taxon>Bacillati</taxon>
        <taxon>Bacillota</taxon>
        <taxon>Clostridia</taxon>
        <taxon>Lachnospirales</taxon>
        <taxon>Lachnospiraceae</taxon>
        <taxon>Marvinbryantia</taxon>
    </lineage>
</organism>
<evidence type="ECO:0000313" key="3">
    <source>
        <dbReference type="Proteomes" id="UP000005561"/>
    </source>
</evidence>
<sequence length="197" mass="21817">MKKQFVAALMALMMVPVSVSAEDADISMELNYEAAPEDYEGTWTLVNAYTADDGILEVAPDACTLEIELSIDANKLVDEAAYIHADATNLQGTMSFNHDDIDVEDYKCSASWENWTTVDVVGEGECNFSGADKFKIRDDDEGVFFDVITGVEIDDMELFDVIGLNADGQLIVGYSEDHIEKDADAEWSYAYIFEKAE</sequence>
<accession>C6LE70</accession>
<dbReference type="AlphaFoldDB" id="C6LE70"/>
<feature type="signal peptide" evidence="1">
    <location>
        <begin position="1"/>
        <end position="21"/>
    </location>
</feature>
<dbReference type="OrthoDB" id="9914809at2"/>
<proteinExistence type="predicted"/>
<evidence type="ECO:0008006" key="4">
    <source>
        <dbReference type="Google" id="ProtNLM"/>
    </source>
</evidence>
<dbReference type="EMBL" id="ACCL02000007">
    <property type="protein sequence ID" value="EET61274.1"/>
    <property type="molecule type" value="Genomic_DNA"/>
</dbReference>
<protein>
    <recommendedName>
        <fullName evidence="4">Lipocalin-like domain-containing protein</fullName>
    </recommendedName>
</protein>
<name>C6LE70_9FIRM</name>
<feature type="chain" id="PRO_5002968402" description="Lipocalin-like domain-containing protein" evidence="1">
    <location>
        <begin position="22"/>
        <end position="197"/>
    </location>
</feature>
<evidence type="ECO:0000256" key="1">
    <source>
        <dbReference type="SAM" id="SignalP"/>
    </source>
</evidence>
<keyword evidence="1" id="KW-0732">Signal</keyword>
<keyword evidence="3" id="KW-1185">Reference proteome</keyword>
<reference evidence="2" key="1">
    <citation type="submission" date="2009-07" db="EMBL/GenBank/DDBJ databases">
        <authorList>
            <person name="Weinstock G."/>
            <person name="Sodergren E."/>
            <person name="Clifton S."/>
            <person name="Fulton L."/>
            <person name="Fulton B."/>
            <person name="Courtney L."/>
            <person name="Fronick C."/>
            <person name="Harrison M."/>
            <person name="Strong C."/>
            <person name="Farmer C."/>
            <person name="Delahaunty K."/>
            <person name="Markovic C."/>
            <person name="Hall O."/>
            <person name="Minx P."/>
            <person name="Tomlinson C."/>
            <person name="Mitreva M."/>
            <person name="Nelson J."/>
            <person name="Hou S."/>
            <person name="Wollam A."/>
            <person name="Pepin K.H."/>
            <person name="Johnson M."/>
            <person name="Bhonagiri V."/>
            <person name="Nash W.E."/>
            <person name="Warren W."/>
            <person name="Chinwalla A."/>
            <person name="Mardis E.R."/>
            <person name="Wilson R.K."/>
        </authorList>
    </citation>
    <scope>NUCLEOTIDE SEQUENCE [LARGE SCALE GENOMIC DNA]</scope>
    <source>
        <strain evidence="2">DSM 14469</strain>
    </source>
</reference>
<gene>
    <name evidence="2" type="ORF">BRYFOR_06919</name>
</gene>